<proteinExistence type="predicted"/>
<gene>
    <name evidence="1" type="ORF">COY87_02565</name>
</gene>
<dbReference type="SUPFAM" id="SSF81301">
    <property type="entry name" value="Nucleotidyltransferase"/>
    <property type="match status" value="1"/>
</dbReference>
<evidence type="ECO:0008006" key="3">
    <source>
        <dbReference type="Google" id="ProtNLM"/>
    </source>
</evidence>
<comment type="caution">
    <text evidence="1">The sequence shown here is derived from an EMBL/GenBank/DDBJ whole genome shotgun (WGS) entry which is preliminary data.</text>
</comment>
<evidence type="ECO:0000313" key="2">
    <source>
        <dbReference type="Proteomes" id="UP000229401"/>
    </source>
</evidence>
<dbReference type="AlphaFoldDB" id="A0A2M7QIL1"/>
<evidence type="ECO:0000313" key="1">
    <source>
        <dbReference type="EMBL" id="PIY72133.1"/>
    </source>
</evidence>
<sequence length="203" mass="24338">MVYYHDLITGQSWQVLQNWQKEFEFVLIGGWAVWLYTHGLKSKDIDLIVDYVQLEKIRQKYDFSKNDRLKKYETRVNQISIDIYLDYYSDLGIRISDIRDYTQSVEGFIVPKIELLLILKQTAYMGRKISLKGKKDMIDIISLLQTDDFSWDNYGQLIQQYQLHSYVNSLTELLNSHTEIKELDLNKHHYSQFKRKLLQNLRI</sequence>
<dbReference type="Proteomes" id="UP000229401">
    <property type="component" value="Unassembled WGS sequence"/>
</dbReference>
<name>A0A2M7QIL1_9BACT</name>
<protein>
    <recommendedName>
        <fullName evidence="3">Nucleotidyltransferase</fullName>
    </recommendedName>
</protein>
<dbReference type="EMBL" id="PFLI01000086">
    <property type="protein sequence ID" value="PIY72133.1"/>
    <property type="molecule type" value="Genomic_DNA"/>
</dbReference>
<reference evidence="2" key="1">
    <citation type="submission" date="2017-09" db="EMBL/GenBank/DDBJ databases">
        <title>Depth-based differentiation of microbial function through sediment-hosted aquifers and enrichment of novel symbionts in the deep terrestrial subsurface.</title>
        <authorList>
            <person name="Probst A.J."/>
            <person name="Ladd B."/>
            <person name="Jarett J.K."/>
            <person name="Geller-Mcgrath D.E."/>
            <person name="Sieber C.M.K."/>
            <person name="Emerson J.B."/>
            <person name="Anantharaman K."/>
            <person name="Thomas B.C."/>
            <person name="Malmstrom R."/>
            <person name="Stieglmeier M."/>
            <person name="Klingl A."/>
            <person name="Woyke T."/>
            <person name="Ryan C.M."/>
            <person name="Banfield J.F."/>
        </authorList>
    </citation>
    <scope>NUCLEOTIDE SEQUENCE [LARGE SCALE GENOMIC DNA]</scope>
</reference>
<accession>A0A2M7QIL1</accession>
<dbReference type="InterPro" id="IPR043519">
    <property type="entry name" value="NT_sf"/>
</dbReference>
<organism evidence="1 2">
    <name type="scientific">Candidatus Roizmanbacteria bacterium CG_4_10_14_0_8_um_filter_33_9</name>
    <dbReference type="NCBI Taxonomy" id="1974826"/>
    <lineage>
        <taxon>Bacteria</taxon>
        <taxon>Candidatus Roizmaniibacteriota</taxon>
    </lineage>
</organism>